<organism evidence="2 3">
    <name type="scientific">Onychostoma macrolepis</name>
    <dbReference type="NCBI Taxonomy" id="369639"/>
    <lineage>
        <taxon>Eukaryota</taxon>
        <taxon>Metazoa</taxon>
        <taxon>Chordata</taxon>
        <taxon>Craniata</taxon>
        <taxon>Vertebrata</taxon>
        <taxon>Euteleostomi</taxon>
        <taxon>Actinopterygii</taxon>
        <taxon>Neopterygii</taxon>
        <taxon>Teleostei</taxon>
        <taxon>Ostariophysi</taxon>
        <taxon>Cypriniformes</taxon>
        <taxon>Cyprinidae</taxon>
        <taxon>Acrossocheilinae</taxon>
        <taxon>Onychostoma</taxon>
    </lineage>
</organism>
<feature type="chain" id="PRO_5029871196" evidence="1">
    <location>
        <begin position="22"/>
        <end position="162"/>
    </location>
</feature>
<evidence type="ECO:0000256" key="1">
    <source>
        <dbReference type="SAM" id="SignalP"/>
    </source>
</evidence>
<dbReference type="Proteomes" id="UP000579812">
    <property type="component" value="Unassembled WGS sequence"/>
</dbReference>
<protein>
    <submittedName>
        <fullName evidence="2">Uncharacterized protein</fullName>
    </submittedName>
</protein>
<reference evidence="2 3" key="1">
    <citation type="submission" date="2020-04" db="EMBL/GenBank/DDBJ databases">
        <title>Chromosome-level genome assembly of a cyprinid fish Onychostoma macrolepis by integration of Nanopore Sequencing, Bionano and Hi-C technology.</title>
        <authorList>
            <person name="Wang D."/>
        </authorList>
    </citation>
    <scope>NUCLEOTIDE SEQUENCE [LARGE SCALE GENOMIC DNA]</scope>
    <source>
        <strain evidence="2">SWU-2019</strain>
        <tissue evidence="2">Muscle</tissue>
    </source>
</reference>
<keyword evidence="1" id="KW-0732">Signal</keyword>
<dbReference type="AlphaFoldDB" id="A0A7J6C7N0"/>
<sequence>MQTAWLFAVLFPCLSFNEGKSLEGDTCFGIRREDSYDFDLPDAVAVHVQNPACDAEWTIDQIYTAILDGNSKYFSHPFKKLTRYGISASYCPASVRFHASCPKYTKNLNCSCTNATNTDSICSTILPSRETSAAMKTGLLKRQHYCTIAVAATFVPVLVILA</sequence>
<evidence type="ECO:0000313" key="3">
    <source>
        <dbReference type="Proteomes" id="UP000579812"/>
    </source>
</evidence>
<name>A0A7J6C7N0_9TELE</name>
<feature type="signal peptide" evidence="1">
    <location>
        <begin position="1"/>
        <end position="21"/>
    </location>
</feature>
<accession>A0A7J6C7N0</accession>
<evidence type="ECO:0000313" key="2">
    <source>
        <dbReference type="EMBL" id="KAF4103289.1"/>
    </source>
</evidence>
<dbReference type="EMBL" id="JAAMOB010000016">
    <property type="protein sequence ID" value="KAF4103289.1"/>
    <property type="molecule type" value="Genomic_DNA"/>
</dbReference>
<proteinExistence type="predicted"/>
<keyword evidence="3" id="KW-1185">Reference proteome</keyword>
<gene>
    <name evidence="2" type="ORF">G5714_016172</name>
</gene>
<comment type="caution">
    <text evidence="2">The sequence shown here is derived from an EMBL/GenBank/DDBJ whole genome shotgun (WGS) entry which is preliminary data.</text>
</comment>